<comment type="function">
    <text evidence="8">Catalyzes the conversion of D-ribulose 5-phosphate to formate and 3,4-dihydroxy-2-butanone 4-phosphate.</text>
</comment>
<dbReference type="GO" id="GO:0008686">
    <property type="term" value="F:3,4-dihydroxy-2-butanone-4-phosphate synthase activity"/>
    <property type="evidence" value="ECO:0007669"/>
    <property type="project" value="UniProtKB-EC"/>
</dbReference>
<name>A0A6A7G9R6_9CRUS</name>
<keyword evidence="6 8" id="KW-0464">Manganese</keyword>
<dbReference type="AlphaFoldDB" id="A0A6A7G9R6"/>
<keyword evidence="7 8" id="KW-0456">Lyase</keyword>
<comment type="cofactor">
    <cofactor evidence="8">
        <name>Mg(2+)</name>
        <dbReference type="ChEBI" id="CHEBI:18420"/>
    </cofactor>
    <cofactor evidence="8">
        <name>Mn(2+)</name>
        <dbReference type="ChEBI" id="CHEBI:29035"/>
    </cofactor>
    <text evidence="8">Binds 2 divalent metal cations per subunit. Magnesium or manganese.</text>
</comment>
<dbReference type="PANTHER" id="PTHR21327:SF18">
    <property type="entry name" value="3,4-DIHYDROXY-2-BUTANONE 4-PHOSPHATE SYNTHASE"/>
    <property type="match status" value="1"/>
</dbReference>
<comment type="catalytic activity">
    <reaction evidence="8">
        <text>D-ribulose 5-phosphate = (2S)-2-hydroxy-3-oxobutyl phosphate + formate + H(+)</text>
        <dbReference type="Rhea" id="RHEA:18457"/>
        <dbReference type="ChEBI" id="CHEBI:15378"/>
        <dbReference type="ChEBI" id="CHEBI:15740"/>
        <dbReference type="ChEBI" id="CHEBI:58121"/>
        <dbReference type="ChEBI" id="CHEBI:58830"/>
        <dbReference type="EC" id="4.1.99.12"/>
    </reaction>
</comment>
<dbReference type="HAMAP" id="MF_00180">
    <property type="entry name" value="RibB"/>
    <property type="match status" value="1"/>
</dbReference>
<dbReference type="SUPFAM" id="SSF55821">
    <property type="entry name" value="YrdC/RibB"/>
    <property type="match status" value="1"/>
</dbReference>
<evidence type="ECO:0000256" key="2">
    <source>
        <dbReference type="ARBA" id="ARBA00004904"/>
    </source>
</evidence>
<evidence type="ECO:0000256" key="6">
    <source>
        <dbReference type="ARBA" id="ARBA00023211"/>
    </source>
</evidence>
<evidence type="ECO:0000256" key="1">
    <source>
        <dbReference type="ARBA" id="ARBA00001936"/>
    </source>
</evidence>
<dbReference type="Pfam" id="PF00926">
    <property type="entry name" value="DHBP_synthase"/>
    <property type="match status" value="1"/>
</dbReference>
<accession>A0A6A7G9R6</accession>
<dbReference type="UniPathway" id="UPA00275">
    <property type="reaction ID" value="UER00399"/>
</dbReference>
<organism evidence="9">
    <name type="scientific">Hirondellea gigas</name>
    <dbReference type="NCBI Taxonomy" id="1518452"/>
    <lineage>
        <taxon>Eukaryota</taxon>
        <taxon>Metazoa</taxon>
        <taxon>Ecdysozoa</taxon>
        <taxon>Arthropoda</taxon>
        <taxon>Crustacea</taxon>
        <taxon>Multicrustacea</taxon>
        <taxon>Malacostraca</taxon>
        <taxon>Eumalacostraca</taxon>
        <taxon>Peracarida</taxon>
        <taxon>Amphipoda</taxon>
        <taxon>Amphilochidea</taxon>
        <taxon>Lysianassida</taxon>
        <taxon>Lysianassidira</taxon>
        <taxon>Lysianassoidea</taxon>
        <taxon>Lysianassidae</taxon>
        <taxon>Hirondellea</taxon>
    </lineage>
</organism>
<reference evidence="9" key="1">
    <citation type="submission" date="2017-11" db="EMBL/GenBank/DDBJ databases">
        <title>The sensing device of the deep-sea amphipod.</title>
        <authorList>
            <person name="Kobayashi H."/>
            <person name="Nagahama T."/>
            <person name="Arai W."/>
            <person name="Sasagawa Y."/>
            <person name="Umeda M."/>
            <person name="Hayashi T."/>
            <person name="Nikaido I."/>
            <person name="Watanabe H."/>
            <person name="Oguri K."/>
            <person name="Kitazato H."/>
            <person name="Fujioka K."/>
            <person name="Kido Y."/>
            <person name="Takami H."/>
        </authorList>
    </citation>
    <scope>NUCLEOTIDE SEQUENCE</scope>
    <source>
        <tissue evidence="9">Whole body</tissue>
    </source>
</reference>
<dbReference type="PANTHER" id="PTHR21327">
    <property type="entry name" value="GTP CYCLOHYDROLASE II-RELATED"/>
    <property type="match status" value="1"/>
</dbReference>
<dbReference type="EC" id="4.1.99.12" evidence="8"/>
<protein>
    <recommendedName>
        <fullName evidence="8">3,4-dihydroxy-2-butanone 4-phosphate synthase</fullName>
        <shortName evidence="8">DHBP synthase</shortName>
        <ecNumber evidence="8">4.1.99.12</ecNumber>
    </recommendedName>
</protein>
<keyword evidence="4 8" id="KW-0479">Metal-binding</keyword>
<evidence type="ECO:0000256" key="4">
    <source>
        <dbReference type="ARBA" id="ARBA00022723"/>
    </source>
</evidence>
<keyword evidence="5 8" id="KW-0460">Magnesium</keyword>
<dbReference type="EMBL" id="IACT01008896">
    <property type="protein sequence ID" value="LAC28008.1"/>
    <property type="molecule type" value="mRNA"/>
</dbReference>
<dbReference type="NCBIfam" id="TIGR00506">
    <property type="entry name" value="ribB"/>
    <property type="match status" value="1"/>
</dbReference>
<dbReference type="InterPro" id="IPR000422">
    <property type="entry name" value="DHBP_synthase_RibB"/>
</dbReference>
<sequence>MAQENCEVEFYEALSTNDISSLSNILAKNPLLITKRNPKRQHRTGLREALENNDTECVSVAIRAALTAISNSSFERKQNLVFDVAKDLCSIICDDRSSSSPFLNHESERKETVSLLENYHLLSDSDSFARVKHGIERIRRGGFVVVQDEFSRENEGDLIIAAEKMTTEKLAFMVNETSGVICVSIDRKRCEELELPQMVPNNTEKHRTAFTVSVDYKHGTSTGISAADRAATIRALADRTVKPDDFNRPGHIFPLRTRPGGVLERSGHTEASYDLAKLAGCYPAGAICEIANKDGSMMRTEDLLKFCRLHQLPLLTIVDLRKYLKSL</sequence>
<evidence type="ECO:0000256" key="7">
    <source>
        <dbReference type="ARBA" id="ARBA00023239"/>
    </source>
</evidence>
<evidence type="ECO:0000256" key="5">
    <source>
        <dbReference type="ARBA" id="ARBA00022842"/>
    </source>
</evidence>
<comment type="cofactor">
    <cofactor evidence="1">
        <name>Mn(2+)</name>
        <dbReference type="ChEBI" id="CHEBI:29035"/>
    </cofactor>
</comment>
<comment type="pathway">
    <text evidence="2 8">Cofactor biosynthesis; riboflavin biosynthesis; 2-hydroxy-3-oxobutyl phosphate from D-ribulose 5-phosphate: step 1/1.</text>
</comment>
<dbReference type="FunFam" id="3.90.870.10:FF:000001">
    <property type="entry name" value="Riboflavin biosynthesis protein RibBA"/>
    <property type="match status" value="1"/>
</dbReference>
<dbReference type="GO" id="GO:0009231">
    <property type="term" value="P:riboflavin biosynthetic process"/>
    <property type="evidence" value="ECO:0007669"/>
    <property type="project" value="UniProtKB-UniPathway"/>
</dbReference>
<dbReference type="GO" id="GO:0005829">
    <property type="term" value="C:cytosol"/>
    <property type="evidence" value="ECO:0007669"/>
    <property type="project" value="TreeGrafter"/>
</dbReference>
<evidence type="ECO:0000256" key="3">
    <source>
        <dbReference type="ARBA" id="ARBA00022619"/>
    </source>
</evidence>
<evidence type="ECO:0000256" key="8">
    <source>
        <dbReference type="RuleBase" id="RU003843"/>
    </source>
</evidence>
<evidence type="ECO:0000313" key="9">
    <source>
        <dbReference type="EMBL" id="LAC28008.1"/>
    </source>
</evidence>
<dbReference type="GO" id="GO:0046872">
    <property type="term" value="F:metal ion binding"/>
    <property type="evidence" value="ECO:0007669"/>
    <property type="project" value="UniProtKB-KW"/>
</dbReference>
<proteinExistence type="evidence at transcript level"/>
<dbReference type="Gene3D" id="3.90.870.10">
    <property type="entry name" value="DHBP synthase"/>
    <property type="match status" value="1"/>
</dbReference>
<dbReference type="InterPro" id="IPR017945">
    <property type="entry name" value="DHBP_synth_RibB-like_a/b_dom"/>
</dbReference>
<keyword evidence="3 8" id="KW-0686">Riboflavin biosynthesis</keyword>
<comment type="similarity">
    <text evidence="8">Belongs to the DHBP synthase family.</text>
</comment>
<comment type="subunit">
    <text evidence="8">Homodimer.</text>
</comment>